<reference key="2">
    <citation type="submission" date="2011-10" db="EMBL/GenBank/DDBJ databases">
        <title>The genome and transcriptome sequence of Clonorchis sinensis provide insights into the carcinogenic liver fluke.</title>
        <authorList>
            <person name="Wang X."/>
            <person name="Huang Y."/>
            <person name="Chen W."/>
            <person name="Liu H."/>
            <person name="Guo L."/>
            <person name="Chen Y."/>
            <person name="Luo F."/>
            <person name="Zhou W."/>
            <person name="Sun J."/>
            <person name="Mao Q."/>
            <person name="Liang P."/>
            <person name="Zhou C."/>
            <person name="Tian Y."/>
            <person name="Men J."/>
            <person name="Lv X."/>
            <person name="Huang L."/>
            <person name="Zhou J."/>
            <person name="Hu Y."/>
            <person name="Li R."/>
            <person name="Zhang F."/>
            <person name="Lei H."/>
            <person name="Li X."/>
            <person name="Hu X."/>
            <person name="Liang C."/>
            <person name="Xu J."/>
            <person name="Wu Z."/>
            <person name="Yu X."/>
        </authorList>
    </citation>
    <scope>NUCLEOTIDE SEQUENCE</scope>
    <source>
        <strain>Henan</strain>
    </source>
</reference>
<protein>
    <submittedName>
        <fullName evidence="2">Uncharacterized protein</fullName>
    </submittedName>
</protein>
<feature type="transmembrane region" description="Helical" evidence="1">
    <location>
        <begin position="186"/>
        <end position="204"/>
    </location>
</feature>
<keyword evidence="1" id="KW-0472">Membrane</keyword>
<evidence type="ECO:0000313" key="3">
    <source>
        <dbReference type="Proteomes" id="UP000008909"/>
    </source>
</evidence>
<gene>
    <name evidence="2" type="ORF">CLF_109176</name>
</gene>
<name>G7YSB6_CLOSI</name>
<organism evidence="2 3">
    <name type="scientific">Clonorchis sinensis</name>
    <name type="common">Chinese liver fluke</name>
    <dbReference type="NCBI Taxonomy" id="79923"/>
    <lineage>
        <taxon>Eukaryota</taxon>
        <taxon>Metazoa</taxon>
        <taxon>Spiralia</taxon>
        <taxon>Lophotrochozoa</taxon>
        <taxon>Platyhelminthes</taxon>
        <taxon>Trematoda</taxon>
        <taxon>Digenea</taxon>
        <taxon>Opisthorchiida</taxon>
        <taxon>Opisthorchiata</taxon>
        <taxon>Opisthorchiidae</taxon>
        <taxon>Clonorchis</taxon>
    </lineage>
</organism>
<keyword evidence="3" id="KW-1185">Reference proteome</keyword>
<reference evidence="2" key="1">
    <citation type="journal article" date="2011" name="Genome Biol.">
        <title>The draft genome of the carcinogenic human liver fluke Clonorchis sinensis.</title>
        <authorList>
            <person name="Wang X."/>
            <person name="Chen W."/>
            <person name="Huang Y."/>
            <person name="Sun J."/>
            <person name="Men J."/>
            <person name="Liu H."/>
            <person name="Luo F."/>
            <person name="Guo L."/>
            <person name="Lv X."/>
            <person name="Deng C."/>
            <person name="Zhou C."/>
            <person name="Fan Y."/>
            <person name="Li X."/>
            <person name="Huang L."/>
            <person name="Hu Y."/>
            <person name="Liang C."/>
            <person name="Hu X."/>
            <person name="Xu J."/>
            <person name="Yu X."/>
        </authorList>
    </citation>
    <scope>NUCLEOTIDE SEQUENCE [LARGE SCALE GENOMIC DNA]</scope>
    <source>
        <strain evidence="2">Henan</strain>
    </source>
</reference>
<dbReference type="AlphaFoldDB" id="G7YSB6"/>
<sequence length="224" mass="25630">MSKHNSPKFPVKKNFGPEIENNGCSSREELYSHMNKFSEYKVTAELEQHIGKGNGVIHRSDQVSLQIVRSTSNQKSISTTAYTVKSGVDKIQRQHAGEKTSCWKTTVCVTEDMWVWASVLVHRVLKKPEMTILPPYPKRSVQTRSKYLVITIDWTYHDSDGCQPLTGKMIGVFGQQLFAFLNERRILMVIGGNIILSMFLSTYVKLANRNDAVLRSHRLERFHL</sequence>
<keyword evidence="1" id="KW-1133">Transmembrane helix</keyword>
<dbReference type="EMBL" id="DF144096">
    <property type="protein sequence ID" value="GAA55846.1"/>
    <property type="molecule type" value="Genomic_DNA"/>
</dbReference>
<accession>G7YSB6</accession>
<evidence type="ECO:0000313" key="2">
    <source>
        <dbReference type="EMBL" id="GAA55846.1"/>
    </source>
</evidence>
<proteinExistence type="predicted"/>
<evidence type="ECO:0000256" key="1">
    <source>
        <dbReference type="SAM" id="Phobius"/>
    </source>
</evidence>
<dbReference type="Proteomes" id="UP000008909">
    <property type="component" value="Unassembled WGS sequence"/>
</dbReference>
<keyword evidence="1" id="KW-0812">Transmembrane</keyword>